<organism evidence="11 12">
    <name type="scientific">Granulicella cerasi</name>
    <dbReference type="NCBI Taxonomy" id="741063"/>
    <lineage>
        <taxon>Bacteria</taxon>
        <taxon>Pseudomonadati</taxon>
        <taxon>Acidobacteriota</taxon>
        <taxon>Terriglobia</taxon>
        <taxon>Terriglobales</taxon>
        <taxon>Acidobacteriaceae</taxon>
        <taxon>Granulicella</taxon>
    </lineage>
</organism>
<keyword evidence="5 11" id="KW-0808">Transferase</keyword>
<reference evidence="12" key="1">
    <citation type="journal article" date="2019" name="Int. J. Syst. Evol. Microbiol.">
        <title>The Global Catalogue of Microorganisms (GCM) 10K type strain sequencing project: providing services to taxonomists for standard genome sequencing and annotation.</title>
        <authorList>
            <consortium name="The Broad Institute Genomics Platform"/>
            <consortium name="The Broad Institute Genome Sequencing Center for Infectious Disease"/>
            <person name="Wu L."/>
            <person name="Ma J."/>
        </authorList>
    </citation>
    <scope>NUCLEOTIDE SEQUENCE [LARGE SCALE GENOMIC DNA]</scope>
    <source>
        <strain evidence="12">CGMCC 1.16026</strain>
    </source>
</reference>
<dbReference type="Proteomes" id="UP001596391">
    <property type="component" value="Unassembled WGS sequence"/>
</dbReference>
<evidence type="ECO:0000313" key="11">
    <source>
        <dbReference type="EMBL" id="MFC6646534.1"/>
    </source>
</evidence>
<dbReference type="InterPro" id="IPR000489">
    <property type="entry name" value="Pterin-binding_dom"/>
</dbReference>
<dbReference type="InterPro" id="IPR011005">
    <property type="entry name" value="Dihydropteroate_synth-like_sf"/>
</dbReference>
<evidence type="ECO:0000256" key="1">
    <source>
        <dbReference type="ARBA" id="ARBA00000012"/>
    </source>
</evidence>
<evidence type="ECO:0000256" key="2">
    <source>
        <dbReference type="ARBA" id="ARBA00001946"/>
    </source>
</evidence>
<dbReference type="RefSeq" id="WP_390235519.1">
    <property type="nucleotide sequence ID" value="NZ_JBHSWI010000001.1"/>
</dbReference>
<dbReference type="Gene3D" id="3.20.20.20">
    <property type="entry name" value="Dihydropteroate synthase-like"/>
    <property type="match status" value="1"/>
</dbReference>
<keyword evidence="7" id="KW-0460">Magnesium</keyword>
<dbReference type="PROSITE" id="PS50972">
    <property type="entry name" value="PTERIN_BINDING"/>
    <property type="match status" value="1"/>
</dbReference>
<dbReference type="PANTHER" id="PTHR20941:SF1">
    <property type="entry name" value="FOLIC ACID SYNTHESIS PROTEIN FOL1"/>
    <property type="match status" value="1"/>
</dbReference>
<sequence length="305" mass="32745">MAFLPRPRFLWQTRTRSLELGQRTLVMGIVNLTPDSFSGDGLSQQGIDEALAHAAAQLDAGADILDLGAESTRPNAAAISPEEEQQRLLPALEAILRERADAVVSIDTYHASTARAAAALGAEIINDVSGLSWDEAMPAAVAASGCGLVLMHTRGRPTEWGSLPPLSCEQVLPLVVDGLTMQLAIARAAGIAQQQIVLDPGFGFGKRGAENFTLLAGLHELQGFDLPLLIGLSRKGFLGGANAAERLPATIAANVASILNGAHLIRVHDVREARKRRTSPMLFSRKARSHRRKRRARRPAVSWKR</sequence>
<comment type="cofactor">
    <cofactor evidence="2">
        <name>Mg(2+)</name>
        <dbReference type="ChEBI" id="CHEBI:18420"/>
    </cofactor>
</comment>
<evidence type="ECO:0000256" key="5">
    <source>
        <dbReference type="ARBA" id="ARBA00022679"/>
    </source>
</evidence>
<evidence type="ECO:0000259" key="10">
    <source>
        <dbReference type="PROSITE" id="PS50972"/>
    </source>
</evidence>
<accession>A0ABW1ZBL2</accession>
<feature type="domain" description="Pterin-binding" evidence="10">
    <location>
        <begin position="24"/>
        <end position="278"/>
    </location>
</feature>
<dbReference type="EC" id="2.5.1.15" evidence="4"/>
<keyword evidence="12" id="KW-1185">Reference proteome</keyword>
<evidence type="ECO:0000256" key="6">
    <source>
        <dbReference type="ARBA" id="ARBA00022723"/>
    </source>
</evidence>
<evidence type="ECO:0000256" key="8">
    <source>
        <dbReference type="ARBA" id="ARBA00022909"/>
    </source>
</evidence>
<comment type="pathway">
    <text evidence="3">Cofactor biosynthesis; tetrahydrofolate biosynthesis; 7,8-dihydrofolate from 2-amino-4-hydroxy-6-hydroxymethyl-7,8-dihydropteridine diphosphate and 4-aminobenzoate: step 1/2.</text>
</comment>
<dbReference type="InterPro" id="IPR006390">
    <property type="entry name" value="DHP_synth_dom"/>
</dbReference>
<comment type="catalytic activity">
    <reaction evidence="1">
        <text>(7,8-dihydropterin-6-yl)methyl diphosphate + 4-aminobenzoate = 7,8-dihydropteroate + diphosphate</text>
        <dbReference type="Rhea" id="RHEA:19949"/>
        <dbReference type="ChEBI" id="CHEBI:17836"/>
        <dbReference type="ChEBI" id="CHEBI:17839"/>
        <dbReference type="ChEBI" id="CHEBI:33019"/>
        <dbReference type="ChEBI" id="CHEBI:72950"/>
        <dbReference type="EC" id="2.5.1.15"/>
    </reaction>
</comment>
<dbReference type="CDD" id="cd00739">
    <property type="entry name" value="DHPS"/>
    <property type="match status" value="1"/>
</dbReference>
<dbReference type="SUPFAM" id="SSF51717">
    <property type="entry name" value="Dihydropteroate synthetase-like"/>
    <property type="match status" value="1"/>
</dbReference>
<feature type="region of interest" description="Disordered" evidence="9">
    <location>
        <begin position="277"/>
        <end position="305"/>
    </location>
</feature>
<dbReference type="EMBL" id="JBHSWI010000001">
    <property type="protein sequence ID" value="MFC6646534.1"/>
    <property type="molecule type" value="Genomic_DNA"/>
</dbReference>
<keyword evidence="8" id="KW-0289">Folate biosynthesis</keyword>
<dbReference type="NCBIfam" id="TIGR01496">
    <property type="entry name" value="DHPS"/>
    <property type="match status" value="1"/>
</dbReference>
<dbReference type="PROSITE" id="PS00793">
    <property type="entry name" value="DHPS_2"/>
    <property type="match status" value="1"/>
</dbReference>
<proteinExistence type="predicted"/>
<evidence type="ECO:0000256" key="3">
    <source>
        <dbReference type="ARBA" id="ARBA00004763"/>
    </source>
</evidence>
<protein>
    <recommendedName>
        <fullName evidence="4">dihydropteroate synthase</fullName>
        <ecNumber evidence="4">2.5.1.15</ecNumber>
    </recommendedName>
</protein>
<gene>
    <name evidence="11" type="primary">folP</name>
    <name evidence="11" type="ORF">ACFQBQ_13240</name>
</gene>
<dbReference type="GO" id="GO:0004156">
    <property type="term" value="F:dihydropteroate synthase activity"/>
    <property type="evidence" value="ECO:0007669"/>
    <property type="project" value="UniProtKB-EC"/>
</dbReference>
<evidence type="ECO:0000256" key="9">
    <source>
        <dbReference type="SAM" id="MobiDB-lite"/>
    </source>
</evidence>
<evidence type="ECO:0000313" key="12">
    <source>
        <dbReference type="Proteomes" id="UP001596391"/>
    </source>
</evidence>
<dbReference type="Pfam" id="PF00809">
    <property type="entry name" value="Pterin_bind"/>
    <property type="match status" value="1"/>
</dbReference>
<evidence type="ECO:0000256" key="4">
    <source>
        <dbReference type="ARBA" id="ARBA00012458"/>
    </source>
</evidence>
<dbReference type="PANTHER" id="PTHR20941">
    <property type="entry name" value="FOLATE SYNTHESIS PROTEINS"/>
    <property type="match status" value="1"/>
</dbReference>
<keyword evidence="6" id="KW-0479">Metal-binding</keyword>
<name>A0ABW1ZBL2_9BACT</name>
<comment type="caution">
    <text evidence="11">The sequence shown here is derived from an EMBL/GenBank/DDBJ whole genome shotgun (WGS) entry which is preliminary data.</text>
</comment>
<dbReference type="InterPro" id="IPR045031">
    <property type="entry name" value="DHP_synth-like"/>
</dbReference>
<evidence type="ECO:0000256" key="7">
    <source>
        <dbReference type="ARBA" id="ARBA00022842"/>
    </source>
</evidence>
<feature type="compositionally biased region" description="Basic residues" evidence="9">
    <location>
        <begin position="285"/>
        <end position="305"/>
    </location>
</feature>